<feature type="transmembrane region" description="Helical" evidence="9">
    <location>
        <begin position="268"/>
        <end position="286"/>
    </location>
</feature>
<keyword evidence="7 9" id="KW-1133">Transmembrane helix</keyword>
<feature type="transmembrane region" description="Helical" evidence="9">
    <location>
        <begin position="318"/>
        <end position="336"/>
    </location>
</feature>
<keyword evidence="3" id="KW-0813">Transport</keyword>
<dbReference type="Gene3D" id="1.20.1250.20">
    <property type="entry name" value="MFS general substrate transporter like domains"/>
    <property type="match status" value="2"/>
</dbReference>
<feature type="transmembrane region" description="Helical" evidence="9">
    <location>
        <begin position="227"/>
        <end position="248"/>
    </location>
</feature>
<feature type="transmembrane region" description="Helical" evidence="9">
    <location>
        <begin position="180"/>
        <end position="197"/>
    </location>
</feature>
<dbReference type="InterPro" id="IPR011701">
    <property type="entry name" value="MFS"/>
</dbReference>
<keyword evidence="4" id="KW-1003">Cell membrane</keyword>
<evidence type="ECO:0000259" key="10">
    <source>
        <dbReference type="PROSITE" id="PS50850"/>
    </source>
</evidence>
<evidence type="ECO:0000256" key="8">
    <source>
        <dbReference type="ARBA" id="ARBA00023136"/>
    </source>
</evidence>
<evidence type="ECO:0000256" key="3">
    <source>
        <dbReference type="ARBA" id="ARBA00022448"/>
    </source>
</evidence>
<dbReference type="InterPro" id="IPR005828">
    <property type="entry name" value="MFS_sugar_transport-like"/>
</dbReference>
<feature type="transmembrane region" description="Helical" evidence="9">
    <location>
        <begin position="81"/>
        <end position="99"/>
    </location>
</feature>
<reference evidence="11 12" key="1">
    <citation type="submission" date="2024-02" db="EMBL/GenBank/DDBJ databases">
        <title>New especies of Spiribacter isolated from saline water.</title>
        <authorList>
            <person name="Leon M.J."/>
            <person name="De La Haba R."/>
            <person name="Sanchez-Porro C."/>
            <person name="Ventosa A."/>
        </authorList>
    </citation>
    <scope>NUCLEOTIDE SEQUENCE [LARGE SCALE GENOMIC DNA]</scope>
    <source>
        <strain evidence="12">ag22IC4-227</strain>
    </source>
</reference>
<feature type="transmembrane region" description="Helical" evidence="9">
    <location>
        <begin position="105"/>
        <end position="133"/>
    </location>
</feature>
<evidence type="ECO:0000313" key="12">
    <source>
        <dbReference type="Proteomes" id="UP001556653"/>
    </source>
</evidence>
<keyword evidence="6" id="KW-0769">Symport</keyword>
<dbReference type="Pfam" id="PF07690">
    <property type="entry name" value="MFS_1"/>
    <property type="match status" value="1"/>
</dbReference>
<dbReference type="SUPFAM" id="SSF103473">
    <property type="entry name" value="MFS general substrate transporter"/>
    <property type="match status" value="1"/>
</dbReference>
<organism evidence="11 12">
    <name type="scientific">Spiribacter onubensis</name>
    <dbReference type="NCBI Taxonomy" id="3122420"/>
    <lineage>
        <taxon>Bacteria</taxon>
        <taxon>Pseudomonadati</taxon>
        <taxon>Pseudomonadota</taxon>
        <taxon>Gammaproteobacteria</taxon>
        <taxon>Chromatiales</taxon>
        <taxon>Ectothiorhodospiraceae</taxon>
        <taxon>Spiribacter</taxon>
    </lineage>
</organism>
<comment type="caution">
    <text evidence="11">The sequence shown here is derived from an EMBL/GenBank/DDBJ whole genome shotgun (WGS) entry which is preliminary data.</text>
</comment>
<accession>A0ABV3S983</accession>
<dbReference type="InterPro" id="IPR051084">
    <property type="entry name" value="H+-coupled_symporters"/>
</dbReference>
<feature type="transmembrane region" description="Helical" evidence="9">
    <location>
        <begin position="145"/>
        <end position="165"/>
    </location>
</feature>
<dbReference type="RefSeq" id="WP_367966979.1">
    <property type="nucleotide sequence ID" value="NZ_JBAKFI010000001.1"/>
</dbReference>
<comment type="similarity">
    <text evidence="2">Belongs to the major facilitator superfamily. Metabolite:H+ Symporter (MHS) family (TC 2.A.1.6) family.</text>
</comment>
<feature type="transmembrane region" description="Helical" evidence="9">
    <location>
        <begin position="384"/>
        <end position="405"/>
    </location>
</feature>
<gene>
    <name evidence="11" type="ORF">V6X64_05805</name>
</gene>
<sequence length="423" mass="45358">MSRVRTQMAGAVGSVLEWYDFAVFGFLAPFMGPLFFPDSDPVVALIQTYGVFAAGYLMRPLGGVIFGYIADRLGRPRALRWSILMMAGPTVLVGLLPTYESIGVMAAALLILLRLVQGVSVGGELVTSITFLVEGAPHHRRGLHGSWALFGAVGGILLGSGVVAVTEAVVSSQAMAEDGWRIPFLLSVVIFVFGRWLRRALADEPIAVGRKQETPLRQVLTRHPIDVLHLMTCMLLFCGGFYTLFVWMPTYQSKVIPNPIDHAIDLNTLSMLVLVLLLPVGGLMGDRFGFRRMMLWGIGITGVGVYPLFLWIDTGSFLGALVSGLIFALAISWVQGPMPAMLAHTFPRDIRNTGVGIAYNLAMGLFGGTAPMVCTWLIDATGDIAAPAYYLLALAVISAVALITFRPGRGADQTGEGVAGSAP</sequence>
<dbReference type="EMBL" id="JBAKFJ010000001">
    <property type="protein sequence ID" value="MEX0386510.1"/>
    <property type="molecule type" value="Genomic_DNA"/>
</dbReference>
<evidence type="ECO:0000256" key="5">
    <source>
        <dbReference type="ARBA" id="ARBA00022692"/>
    </source>
</evidence>
<evidence type="ECO:0000256" key="1">
    <source>
        <dbReference type="ARBA" id="ARBA00004651"/>
    </source>
</evidence>
<dbReference type="Pfam" id="PF00083">
    <property type="entry name" value="Sugar_tr"/>
    <property type="match status" value="1"/>
</dbReference>
<dbReference type="PANTHER" id="PTHR43528:SF1">
    <property type="entry name" value="ALPHA-KETOGLUTARATE PERMEASE"/>
    <property type="match status" value="1"/>
</dbReference>
<feature type="transmembrane region" description="Helical" evidence="9">
    <location>
        <begin position="293"/>
        <end position="312"/>
    </location>
</feature>
<comment type="subcellular location">
    <subcellularLocation>
        <location evidence="1">Cell membrane</location>
        <topology evidence="1">Multi-pass membrane protein</topology>
    </subcellularLocation>
</comment>
<evidence type="ECO:0000313" key="11">
    <source>
        <dbReference type="EMBL" id="MEX0386510.1"/>
    </source>
</evidence>
<evidence type="ECO:0000256" key="4">
    <source>
        <dbReference type="ARBA" id="ARBA00022475"/>
    </source>
</evidence>
<dbReference type="InterPro" id="IPR036259">
    <property type="entry name" value="MFS_trans_sf"/>
</dbReference>
<keyword evidence="12" id="KW-1185">Reference proteome</keyword>
<evidence type="ECO:0000256" key="9">
    <source>
        <dbReference type="SAM" id="Phobius"/>
    </source>
</evidence>
<dbReference type="PROSITE" id="PS00217">
    <property type="entry name" value="SUGAR_TRANSPORT_2"/>
    <property type="match status" value="1"/>
</dbReference>
<name>A0ABV3S983_9GAMM</name>
<proteinExistence type="inferred from homology"/>
<protein>
    <submittedName>
        <fullName evidence="11">MFS transporter</fullName>
    </submittedName>
</protein>
<keyword evidence="5 9" id="KW-0812">Transmembrane</keyword>
<evidence type="ECO:0000256" key="2">
    <source>
        <dbReference type="ARBA" id="ARBA00008240"/>
    </source>
</evidence>
<dbReference type="PANTHER" id="PTHR43528">
    <property type="entry name" value="ALPHA-KETOGLUTARATE PERMEASE"/>
    <property type="match status" value="1"/>
</dbReference>
<feature type="transmembrane region" description="Helical" evidence="9">
    <location>
        <begin position="12"/>
        <end position="36"/>
    </location>
</feature>
<evidence type="ECO:0000256" key="7">
    <source>
        <dbReference type="ARBA" id="ARBA00022989"/>
    </source>
</evidence>
<feature type="transmembrane region" description="Helical" evidence="9">
    <location>
        <begin position="357"/>
        <end position="378"/>
    </location>
</feature>
<dbReference type="InterPro" id="IPR020846">
    <property type="entry name" value="MFS_dom"/>
</dbReference>
<dbReference type="Proteomes" id="UP001556653">
    <property type="component" value="Unassembled WGS sequence"/>
</dbReference>
<keyword evidence="8 9" id="KW-0472">Membrane</keyword>
<feature type="transmembrane region" description="Helical" evidence="9">
    <location>
        <begin position="48"/>
        <end position="69"/>
    </location>
</feature>
<evidence type="ECO:0000256" key="6">
    <source>
        <dbReference type="ARBA" id="ARBA00022847"/>
    </source>
</evidence>
<dbReference type="InterPro" id="IPR005829">
    <property type="entry name" value="Sugar_transporter_CS"/>
</dbReference>
<feature type="domain" description="Major facilitator superfamily (MFS) profile" evidence="10">
    <location>
        <begin position="6"/>
        <end position="410"/>
    </location>
</feature>
<dbReference type="PROSITE" id="PS50850">
    <property type="entry name" value="MFS"/>
    <property type="match status" value="1"/>
</dbReference>